<feature type="compositionally biased region" description="Low complexity" evidence="1">
    <location>
        <begin position="42"/>
        <end position="59"/>
    </location>
</feature>
<dbReference type="Proteomes" id="UP001161757">
    <property type="component" value="Unassembled WGS sequence"/>
</dbReference>
<comment type="caution">
    <text evidence="2">The sequence shown here is derived from an EMBL/GenBank/DDBJ whole genome shotgun (WGS) entry which is preliminary data.</text>
</comment>
<feature type="region of interest" description="Disordered" evidence="1">
    <location>
        <begin position="299"/>
        <end position="321"/>
    </location>
</feature>
<feature type="compositionally biased region" description="Acidic residues" evidence="1">
    <location>
        <begin position="359"/>
        <end position="379"/>
    </location>
</feature>
<reference evidence="2" key="1">
    <citation type="submission" date="2023-01" db="EMBL/GenBank/DDBJ databases">
        <title>Exophiala dermititidis isolated from Cystic Fibrosis Patient.</title>
        <authorList>
            <person name="Kurbessoian T."/>
            <person name="Crocker A."/>
            <person name="Murante D."/>
            <person name="Hogan D.A."/>
            <person name="Stajich J.E."/>
        </authorList>
    </citation>
    <scope>NUCLEOTIDE SEQUENCE</scope>
    <source>
        <strain evidence="2">Ex8</strain>
    </source>
</reference>
<feature type="region of interest" description="Disordered" evidence="1">
    <location>
        <begin position="129"/>
        <end position="163"/>
    </location>
</feature>
<gene>
    <name evidence="2" type="ORF">HRR80_000139</name>
</gene>
<feature type="compositionally biased region" description="Low complexity" evidence="1">
    <location>
        <begin position="19"/>
        <end position="28"/>
    </location>
</feature>
<feature type="compositionally biased region" description="Basic residues" evidence="1">
    <location>
        <begin position="1"/>
        <end position="10"/>
    </location>
</feature>
<protein>
    <submittedName>
        <fullName evidence="2">Uncharacterized protein</fullName>
    </submittedName>
</protein>
<proteinExistence type="predicted"/>
<sequence>MAAAGQKRRRADSDDGDSGRYPTGGTPPADTPPMSNTPMDLSPAAPSTPPATATATDPTAGVNDIDDLLRAAMVQALLPEAAPDHVLDHFLEAANWDVNLAVANFRAHRHALFNPLVVAPTASNPIVINSSTSNTPVPSPTQRRASGDSFTTASDESEDEKPVYKGRFKMNNEEQRRRLAYTLRRALKALYPNYDLSPPEAILLLVMNGWSTDAVLRTKKGTWGMRNRLNNSYDHMRLPIRSSPQDTDKDKKQQILQRDERLALLIDATGRSDWVSLREHLEAFDWNVVDAISSWFSAGIEPDPNAPWQNKPKQKKNEKTFRVGLRQCENGRYVKPPADDMWKAPAMDNEWAPDRSTFEPDEDEPDSGSDDDDDDDSDAEGQRLIRSDAKRQPGIEINEDLATAKVGQPNKYKLMQERIEKGKYENHRFVNKFDWGSNVRMDLFKGVRQDRETPSC</sequence>
<dbReference type="AlphaFoldDB" id="A0AAN6F2V6"/>
<name>A0AAN6F2V6_EXODE</name>
<feature type="region of interest" description="Disordered" evidence="1">
    <location>
        <begin position="1"/>
        <end position="59"/>
    </location>
</feature>
<feature type="region of interest" description="Disordered" evidence="1">
    <location>
        <begin position="351"/>
        <end position="403"/>
    </location>
</feature>
<accession>A0AAN6F2V6</accession>
<evidence type="ECO:0000256" key="1">
    <source>
        <dbReference type="SAM" id="MobiDB-lite"/>
    </source>
</evidence>
<feature type="compositionally biased region" description="Polar residues" evidence="1">
    <location>
        <begin position="142"/>
        <end position="154"/>
    </location>
</feature>
<evidence type="ECO:0000313" key="3">
    <source>
        <dbReference type="Proteomes" id="UP001161757"/>
    </source>
</evidence>
<feature type="compositionally biased region" description="Basic and acidic residues" evidence="1">
    <location>
        <begin position="380"/>
        <end position="393"/>
    </location>
</feature>
<evidence type="ECO:0000313" key="2">
    <source>
        <dbReference type="EMBL" id="KAJ8995364.1"/>
    </source>
</evidence>
<organism evidence="2 3">
    <name type="scientific">Exophiala dermatitidis</name>
    <name type="common">Black yeast-like fungus</name>
    <name type="synonym">Wangiella dermatitidis</name>
    <dbReference type="NCBI Taxonomy" id="5970"/>
    <lineage>
        <taxon>Eukaryota</taxon>
        <taxon>Fungi</taxon>
        <taxon>Dikarya</taxon>
        <taxon>Ascomycota</taxon>
        <taxon>Pezizomycotina</taxon>
        <taxon>Eurotiomycetes</taxon>
        <taxon>Chaetothyriomycetidae</taxon>
        <taxon>Chaetothyriales</taxon>
        <taxon>Herpotrichiellaceae</taxon>
        <taxon>Exophiala</taxon>
    </lineage>
</organism>
<dbReference type="EMBL" id="JAJGCB010000001">
    <property type="protein sequence ID" value="KAJ8995364.1"/>
    <property type="molecule type" value="Genomic_DNA"/>
</dbReference>